<keyword evidence="4" id="KW-0249">Electron transport</keyword>
<evidence type="ECO:0000256" key="7">
    <source>
        <dbReference type="SAM" id="Phobius"/>
    </source>
</evidence>
<feature type="transmembrane region" description="Helical" evidence="7">
    <location>
        <begin position="109"/>
        <end position="132"/>
    </location>
</feature>
<dbReference type="PROSITE" id="PS51379">
    <property type="entry name" value="4FE4S_FER_2"/>
    <property type="match status" value="4"/>
</dbReference>
<evidence type="ECO:0000256" key="6">
    <source>
        <dbReference type="ARBA" id="ARBA00023014"/>
    </source>
</evidence>
<organism evidence="9">
    <name type="scientific">Caldithrix abyssi</name>
    <dbReference type="NCBI Taxonomy" id="187145"/>
    <lineage>
        <taxon>Bacteria</taxon>
        <taxon>Pseudomonadati</taxon>
        <taxon>Calditrichota</taxon>
        <taxon>Calditrichia</taxon>
        <taxon>Calditrichales</taxon>
        <taxon>Calditrichaceae</taxon>
        <taxon>Caldithrix</taxon>
    </lineage>
</organism>
<comment type="caution">
    <text evidence="9">The sequence shown here is derived from an EMBL/GenBank/DDBJ whole genome shotgun (WGS) entry which is preliminary data.</text>
</comment>
<keyword evidence="6" id="KW-0411">Iron-sulfur</keyword>
<dbReference type="PANTHER" id="PTHR30176:SF3">
    <property type="entry name" value="FERREDOXIN-TYPE PROTEIN NAPH"/>
    <property type="match status" value="1"/>
</dbReference>
<evidence type="ECO:0000256" key="5">
    <source>
        <dbReference type="ARBA" id="ARBA00023004"/>
    </source>
</evidence>
<evidence type="ECO:0000256" key="1">
    <source>
        <dbReference type="ARBA" id="ARBA00022448"/>
    </source>
</evidence>
<sequence>MRTTRRISQILFLLLFVWLFLLTRYPYEHGLNTDWYLRFSPLSPLFLFLKDLKIYWMLWPALIILFFTVFLGRFFCGWICPLGTLIDVSSKFFKSPNNRKSKRFQTWRWFKFALLAGLILLALFSVHLWGYFDPLSIFNRALTVVFYPAFTLLAEPTLLTLSNLGFLEDPAYWLYDHFKLYIMPENQVHYQQLIWIALFIGLILGAEKLSRRFWCRYLCPAGALLGFLSQFRFYERLVSDQCPVCNKCVTECKMNAIPEDDVGRTSKVECIECFNCGAVCPDKYKAITYRWRWKPYHTKVDYSKRQFLNTTAASLGTLMLLSVNLNDRKAIAKQIRPPGALPEEDFRDKCIRCMECVRVCASNGACLQPAGLQNSLDDLWLPVANMRQGYCEYNCNLCTQVCPTDALIPLTLEEKQKTPIGLAHFNKNLCIPYDRNEDCLVCEEHCPTPEKAIKFDVRDYTDPETGVTRKVKYPYVVKELCIGCGICEYKCPLQGEAGIFVTIDHQQRSRIEKF</sequence>
<dbReference type="InterPro" id="IPR051684">
    <property type="entry name" value="Electron_Trans/Redox"/>
</dbReference>
<feature type="transmembrane region" description="Helical" evidence="7">
    <location>
        <begin position="54"/>
        <end position="76"/>
    </location>
</feature>
<evidence type="ECO:0000256" key="4">
    <source>
        <dbReference type="ARBA" id="ARBA00022982"/>
    </source>
</evidence>
<dbReference type="GO" id="GO:0005886">
    <property type="term" value="C:plasma membrane"/>
    <property type="evidence" value="ECO:0007669"/>
    <property type="project" value="TreeGrafter"/>
</dbReference>
<gene>
    <name evidence="9" type="ORF">ENL21_07055</name>
</gene>
<keyword evidence="7" id="KW-0472">Membrane</keyword>
<accession>A0A7V5LIX1</accession>
<dbReference type="Proteomes" id="UP000886111">
    <property type="component" value="Unassembled WGS sequence"/>
</dbReference>
<keyword evidence="7" id="KW-1133">Transmembrane helix</keyword>
<keyword evidence="1" id="KW-0813">Transport</keyword>
<proteinExistence type="predicted"/>
<protein>
    <submittedName>
        <fullName evidence="9">4Fe-4S binding protein</fullName>
    </submittedName>
</protein>
<evidence type="ECO:0000256" key="2">
    <source>
        <dbReference type="ARBA" id="ARBA00022485"/>
    </source>
</evidence>
<dbReference type="PROSITE" id="PS00198">
    <property type="entry name" value="4FE4S_FER_1"/>
    <property type="match status" value="2"/>
</dbReference>
<dbReference type="GO" id="GO:0046872">
    <property type="term" value="F:metal ion binding"/>
    <property type="evidence" value="ECO:0007669"/>
    <property type="project" value="UniProtKB-KW"/>
</dbReference>
<dbReference type="EMBL" id="DRTD01000523">
    <property type="protein sequence ID" value="HHE55523.1"/>
    <property type="molecule type" value="Genomic_DNA"/>
</dbReference>
<feature type="domain" description="4Fe-4S ferredoxin-type" evidence="8">
    <location>
        <begin position="380"/>
        <end position="413"/>
    </location>
</feature>
<keyword evidence="7" id="KW-0812">Transmembrane</keyword>
<keyword evidence="3" id="KW-0479">Metal-binding</keyword>
<evidence type="ECO:0000259" key="8">
    <source>
        <dbReference type="PROSITE" id="PS51379"/>
    </source>
</evidence>
<keyword evidence="2" id="KW-0004">4Fe-4S</keyword>
<feature type="domain" description="4Fe-4S ferredoxin-type" evidence="8">
    <location>
        <begin position="233"/>
        <end position="262"/>
    </location>
</feature>
<dbReference type="GO" id="GO:0051539">
    <property type="term" value="F:4 iron, 4 sulfur cluster binding"/>
    <property type="evidence" value="ECO:0007669"/>
    <property type="project" value="UniProtKB-KW"/>
</dbReference>
<dbReference type="InterPro" id="IPR017900">
    <property type="entry name" value="4Fe4S_Fe_S_CS"/>
</dbReference>
<dbReference type="InterPro" id="IPR017896">
    <property type="entry name" value="4Fe4S_Fe-S-bd"/>
</dbReference>
<dbReference type="CDD" id="cd16373">
    <property type="entry name" value="DMSOR_beta_like"/>
    <property type="match status" value="1"/>
</dbReference>
<dbReference type="Gene3D" id="3.30.70.20">
    <property type="match status" value="3"/>
</dbReference>
<evidence type="ECO:0000313" key="9">
    <source>
        <dbReference type="EMBL" id="HHE55523.1"/>
    </source>
</evidence>
<feature type="domain" description="4Fe-4S ferredoxin-type" evidence="8">
    <location>
        <begin position="340"/>
        <end position="370"/>
    </location>
</feature>
<evidence type="ECO:0000256" key="3">
    <source>
        <dbReference type="ARBA" id="ARBA00022723"/>
    </source>
</evidence>
<dbReference type="AlphaFoldDB" id="A0A7V5LIX1"/>
<dbReference type="SUPFAM" id="SSF54862">
    <property type="entry name" value="4Fe-4S ferredoxins"/>
    <property type="match status" value="2"/>
</dbReference>
<name>A0A7V5LIX1_CALAY</name>
<reference evidence="9" key="1">
    <citation type="journal article" date="2020" name="mSystems">
        <title>Genome- and Community-Level Interaction Insights into Carbon Utilization and Element Cycling Functions of Hydrothermarchaeota in Hydrothermal Sediment.</title>
        <authorList>
            <person name="Zhou Z."/>
            <person name="Liu Y."/>
            <person name="Xu W."/>
            <person name="Pan J."/>
            <person name="Luo Z.H."/>
            <person name="Li M."/>
        </authorList>
    </citation>
    <scope>NUCLEOTIDE SEQUENCE [LARGE SCALE GENOMIC DNA]</scope>
    <source>
        <strain evidence="9">HyVt-76</strain>
    </source>
</reference>
<feature type="domain" description="4Fe-4S ferredoxin-type" evidence="8">
    <location>
        <begin position="472"/>
        <end position="492"/>
    </location>
</feature>
<feature type="transmembrane region" description="Helical" evidence="7">
    <location>
        <begin position="188"/>
        <end position="206"/>
    </location>
</feature>
<dbReference type="PANTHER" id="PTHR30176">
    <property type="entry name" value="FERREDOXIN-TYPE PROTEIN NAPH"/>
    <property type="match status" value="1"/>
</dbReference>
<keyword evidence="5" id="KW-0408">Iron</keyword>
<dbReference type="Pfam" id="PF12801">
    <property type="entry name" value="Fer4_5"/>
    <property type="match status" value="2"/>
</dbReference>